<dbReference type="GO" id="GO:0006508">
    <property type="term" value="P:proteolysis"/>
    <property type="evidence" value="ECO:0007669"/>
    <property type="project" value="UniProtKB-KW"/>
</dbReference>
<comment type="caution">
    <text evidence="7">The sequence shown here is derived from an EMBL/GenBank/DDBJ whole genome shotgun (WGS) entry which is preliminary data.</text>
</comment>
<dbReference type="InterPro" id="IPR008758">
    <property type="entry name" value="Peptidase_S28"/>
</dbReference>
<evidence type="ECO:0000256" key="4">
    <source>
        <dbReference type="ARBA" id="ARBA00022801"/>
    </source>
</evidence>
<name>A0AAV3PUQ4_LITER</name>
<keyword evidence="4" id="KW-0378">Hydrolase</keyword>
<evidence type="ECO:0000313" key="8">
    <source>
        <dbReference type="Proteomes" id="UP001454036"/>
    </source>
</evidence>
<dbReference type="Proteomes" id="UP001454036">
    <property type="component" value="Unassembled WGS sequence"/>
</dbReference>
<dbReference type="AlphaFoldDB" id="A0AAV3PUQ4"/>
<dbReference type="InterPro" id="IPR042269">
    <property type="entry name" value="Ser_carbopepase_S28_SKS"/>
</dbReference>
<dbReference type="Gene3D" id="1.20.120.980">
    <property type="entry name" value="Serine carboxypeptidase S28, SKS domain"/>
    <property type="match status" value="1"/>
</dbReference>
<dbReference type="GO" id="GO:0070008">
    <property type="term" value="F:serine-type exopeptidase activity"/>
    <property type="evidence" value="ECO:0007669"/>
    <property type="project" value="InterPro"/>
</dbReference>
<keyword evidence="6" id="KW-0472">Membrane</keyword>
<keyword evidence="5" id="KW-0325">Glycoprotein</keyword>
<dbReference type="Pfam" id="PF05577">
    <property type="entry name" value="Peptidase_S28"/>
    <property type="match status" value="1"/>
</dbReference>
<dbReference type="FunFam" id="1.20.120.980:FF:000001">
    <property type="entry name" value="Dipeptidyl peptidase 7"/>
    <property type="match status" value="1"/>
</dbReference>
<dbReference type="InterPro" id="IPR029058">
    <property type="entry name" value="AB_hydrolase_fold"/>
</dbReference>
<keyword evidence="6" id="KW-0812">Transmembrane</keyword>
<gene>
    <name evidence="7" type="ORF">LIER_12075</name>
</gene>
<keyword evidence="2 7" id="KW-0645">Protease</keyword>
<evidence type="ECO:0000256" key="2">
    <source>
        <dbReference type="ARBA" id="ARBA00022670"/>
    </source>
</evidence>
<keyword evidence="6" id="KW-1133">Transmembrane helix</keyword>
<dbReference type="GO" id="GO:0008239">
    <property type="term" value="F:dipeptidyl-peptidase activity"/>
    <property type="evidence" value="ECO:0007669"/>
    <property type="project" value="TreeGrafter"/>
</dbReference>
<evidence type="ECO:0000256" key="1">
    <source>
        <dbReference type="ARBA" id="ARBA00011079"/>
    </source>
</evidence>
<reference evidence="7 8" key="1">
    <citation type="submission" date="2024-01" db="EMBL/GenBank/DDBJ databases">
        <title>The complete chloroplast genome sequence of Lithospermum erythrorhizon: insights into the phylogenetic relationship among Boraginaceae species and the maternal lineages of purple gromwells.</title>
        <authorList>
            <person name="Okada T."/>
            <person name="Watanabe K."/>
        </authorList>
    </citation>
    <scope>NUCLEOTIDE SEQUENCE [LARGE SCALE GENOMIC DNA]</scope>
</reference>
<evidence type="ECO:0000256" key="3">
    <source>
        <dbReference type="ARBA" id="ARBA00022729"/>
    </source>
</evidence>
<proteinExistence type="inferred from homology"/>
<dbReference type="EMBL" id="BAABME010002288">
    <property type="protein sequence ID" value="GAA0153963.1"/>
    <property type="molecule type" value="Genomic_DNA"/>
</dbReference>
<evidence type="ECO:0000256" key="5">
    <source>
        <dbReference type="ARBA" id="ARBA00023180"/>
    </source>
</evidence>
<evidence type="ECO:0000313" key="7">
    <source>
        <dbReference type="EMBL" id="GAA0153963.1"/>
    </source>
</evidence>
<dbReference type="PANTHER" id="PTHR11010:SF120">
    <property type="entry name" value="LYSOSOMAL PRO-X CARBOXYPEPTIDASE"/>
    <property type="match status" value="1"/>
</dbReference>
<accession>A0AAV3PUQ4</accession>
<sequence>MQKIPHTKLNATMNLIIFLFITLYTSCVYSYNKIIPRFPSSIIHPENPFSTSTSNNKLYKTKYFTQILDHFNYNPQSYQTFQQRYLVNDKLWGGVANSSNFPIFVYTGNEGDIEWFTQNTGFLFEIAPHFKALLVFIEHRYYGKSIPYGGDKDVAYSNASTLGYLSSEQALADYATLIIDLKKNLTAIDCPVVVFGGSYGGMLAAWFRLKYPHVAIGALASSAPILNFENITSPYSFNNIITQDFRSEGETCYKTIKRSWKLIEETAKHPKGLEKLRKSFRICKNYINAEALANWISTAYVYTAMTDYPTPSNFLNLMPAYPIKQMCKAIEDPRPGEDTLEKLYKSVNIYYNSSGNVKCFDLEDHSDPHGLGGWTWQACTEMVMPTDGNNEDSIFPASTWDYNDRRQYCKQNFNIEPRPNWITTEFGGHNIERSLGRFGSNIIFFNGLRDPWSGGGVLKNISESLIAIIAKEGAHHVDLRFSSNEDPEWLRDVRRQEINIIKNWLSPYYKDLLETF</sequence>
<protein>
    <submittedName>
        <fullName evidence="7">Serine protease</fullName>
    </submittedName>
</protein>
<feature type="transmembrane region" description="Helical" evidence="6">
    <location>
        <begin position="12"/>
        <end position="31"/>
    </location>
</feature>
<organism evidence="7 8">
    <name type="scientific">Lithospermum erythrorhizon</name>
    <name type="common">Purple gromwell</name>
    <name type="synonym">Lithospermum officinale var. erythrorhizon</name>
    <dbReference type="NCBI Taxonomy" id="34254"/>
    <lineage>
        <taxon>Eukaryota</taxon>
        <taxon>Viridiplantae</taxon>
        <taxon>Streptophyta</taxon>
        <taxon>Embryophyta</taxon>
        <taxon>Tracheophyta</taxon>
        <taxon>Spermatophyta</taxon>
        <taxon>Magnoliopsida</taxon>
        <taxon>eudicotyledons</taxon>
        <taxon>Gunneridae</taxon>
        <taxon>Pentapetalae</taxon>
        <taxon>asterids</taxon>
        <taxon>lamiids</taxon>
        <taxon>Boraginales</taxon>
        <taxon>Boraginaceae</taxon>
        <taxon>Boraginoideae</taxon>
        <taxon>Lithospermeae</taxon>
        <taxon>Lithospermum</taxon>
    </lineage>
</organism>
<comment type="similarity">
    <text evidence="1">Belongs to the peptidase S28 family.</text>
</comment>
<dbReference type="Gene3D" id="3.40.50.1820">
    <property type="entry name" value="alpha/beta hydrolase"/>
    <property type="match status" value="1"/>
</dbReference>
<keyword evidence="3" id="KW-0732">Signal</keyword>
<evidence type="ECO:0000256" key="6">
    <source>
        <dbReference type="SAM" id="Phobius"/>
    </source>
</evidence>
<dbReference type="PANTHER" id="PTHR11010">
    <property type="entry name" value="PROTEASE S28 PRO-X CARBOXYPEPTIDASE-RELATED"/>
    <property type="match status" value="1"/>
</dbReference>
<keyword evidence="8" id="KW-1185">Reference proteome</keyword>
<dbReference type="SUPFAM" id="SSF53474">
    <property type="entry name" value="alpha/beta-Hydrolases"/>
    <property type="match status" value="1"/>
</dbReference>